<feature type="region of interest" description="Disordered" evidence="2">
    <location>
        <begin position="2887"/>
        <end position="2947"/>
    </location>
</feature>
<feature type="region of interest" description="Disordered" evidence="2">
    <location>
        <begin position="1731"/>
        <end position="1758"/>
    </location>
</feature>
<feature type="region of interest" description="Disordered" evidence="2">
    <location>
        <begin position="2211"/>
        <end position="2235"/>
    </location>
</feature>
<feature type="region of interest" description="Disordered" evidence="2">
    <location>
        <begin position="1"/>
        <end position="30"/>
    </location>
</feature>
<feature type="compositionally biased region" description="Basic and acidic residues" evidence="2">
    <location>
        <begin position="909"/>
        <end position="920"/>
    </location>
</feature>
<dbReference type="Gene3D" id="1.10.238.10">
    <property type="entry name" value="EF-hand"/>
    <property type="match status" value="1"/>
</dbReference>
<feature type="coiled-coil region" evidence="1">
    <location>
        <begin position="467"/>
        <end position="501"/>
    </location>
</feature>
<organism evidence="3 4">
    <name type="scientific">Pleodorina starrii</name>
    <dbReference type="NCBI Taxonomy" id="330485"/>
    <lineage>
        <taxon>Eukaryota</taxon>
        <taxon>Viridiplantae</taxon>
        <taxon>Chlorophyta</taxon>
        <taxon>core chlorophytes</taxon>
        <taxon>Chlorophyceae</taxon>
        <taxon>CS clade</taxon>
        <taxon>Chlamydomonadales</taxon>
        <taxon>Volvocaceae</taxon>
        <taxon>Pleodorina</taxon>
    </lineage>
</organism>
<keyword evidence="1" id="KW-0175">Coiled coil</keyword>
<feature type="compositionally biased region" description="Low complexity" evidence="2">
    <location>
        <begin position="2818"/>
        <end position="2827"/>
    </location>
</feature>
<gene>
    <name evidence="3" type="primary">PLEST003612</name>
    <name evidence="3" type="ORF">PLESTB_000561900</name>
</gene>
<feature type="region of interest" description="Disordered" evidence="2">
    <location>
        <begin position="1893"/>
        <end position="1920"/>
    </location>
</feature>
<proteinExistence type="predicted"/>
<feature type="compositionally biased region" description="Low complexity" evidence="2">
    <location>
        <begin position="1542"/>
        <end position="1574"/>
    </location>
</feature>
<evidence type="ECO:0000256" key="2">
    <source>
        <dbReference type="SAM" id="MobiDB-lite"/>
    </source>
</evidence>
<dbReference type="SUPFAM" id="SSF47473">
    <property type="entry name" value="EF-hand"/>
    <property type="match status" value="1"/>
</dbReference>
<feature type="compositionally biased region" description="Basic and acidic residues" evidence="2">
    <location>
        <begin position="1576"/>
        <end position="1585"/>
    </location>
</feature>
<accession>A0A9W6BHK2</accession>
<sequence>MEPGGGAPPLRGPPRGRPSDTDGGMLVPRGPVSEDVLAAISERATAIFSSHKHKVSGMLEPQQGPYALALVGAMLGLNQKQLDSELQLTARVGRRQLSYEEFMSACEAMVALHGALAQQQVKRLPNNDMSAALRAAFSLYVKLNVGGFMGSDQRMNSNQFTKMCQDAGMMEPNGPASMSTLQISWASCKATFGSSRLQYSQFIKVIGALAAELSGDVFLLVAGLGLQLPTVPPLRNGFRKPDAGEVNLQLPKPEVVQGVGAHVAAEEAYEKYMQEGKAPDGGRRGDPLARGGASPIKARPSVNGGVPNWVKAMQADQGGVGPMTSGQDIRGIPVIETPDSDDESPRRPQARKPQAPVPPDDGPPMARGKASPMRPRMGKLPAMGAADPMSASLDSELLIRADQPNYGGPGNRVDVLSAPVSVRPRDAVRNGIHPDDGPGALEPSLLPAPPRVRKGGGMAPEGFREVVEQQAAAVKALEGRVEEQKQREQELFERVQLLTEKLADAQAVAAVTVQSGCPGAPLPDVPQGKGRTVVSGRCPLTDQVQRLTEQMGEVLARLSALESIRMQPKAPTEPAPKTRNPVGTRTPEFPEEPVPVAPVAVASSWGPPGGGRGRGGGVPEPDGVRVISPLEPVNATQGEWMSRLLLNLDKRMRVLEGAAGKGDADADGEALAEVLKQLRGMQTAGSPAPPAPPVPSAAAAPPDPAFLKVDPKRKMEKVADTVDLAPALLPTGDPELDRRLAALANEMRSKHATVGLLLDMLNQTRGEVAALAAQLNGRGPGDGAGGPVVVGQRVSVAGSPGQRNAIRVVDGGLVVPDVGPGLSPPMRRGEPAPEGMVPLEPHLENLAAEQHGLKRAVRELCAAIGVAPPPAIAAAVAEPPPPAPAAVLAVVAPRASEPEPWGQPGRPKTLKEETQEVKRSVEGVQADVGELRRQVEAMRAVAGYGEWPQPLRHEGGGVAAATVAVAPVQAVAQGQGRNPVQVMVGAPSLPGDPAGLAPGRRPMQSGGELSIAGLPDAEVHSLKDELRRVKAFVGMPAEAAPVGGVAAAATAVVAVAPVSPAAAAAAAAEEGKWADAGRGPQPLKDAVTTVAADMEALRKHVKAMDAALRTNIGNTNNLTSFINEHAPALSQAVQPAKDGHAAGGRNPITVTAGELQQQQGGLQPPGRKGPLPLQNEGAFEAGGLDPVEYQRLKDQVRSMARFLGGPVEPGAGSPAPAAPPQPGAAAVAGGVAAEGMLPPWGAPGRGGGGRGGATVAEGLGQVSSDVETLKKQVAQMGFAMRAAGVVDPSVEAATAAAVAAGGAEAVAVRQRNPISVMPGGASADGSTGFAPPGRKSQPGQEGAMPSALEADVGRLKDDVRAMKHFLGTSLPVEGAAAAGAGAAARGVGEGGQAGGAGGGSEPWGRAGQFPRDVNDVDPIRRAGGYGNVGEMARDLDAVKRRQGELEEAMRAANLPLPAAAEQSGPAVRVVGGGAAQRNPISVSPGLVERPDAVGLKAPKRPLQPLNTIEGVPEPVLNHLGAMQDDLRRVTAFLGMRAACSDPSAPHAEPPAAAAAATAAAPPGPQQPWGTPPGAREAARGDDKEGPPVGRLSDLVRDVQETKQRQEGTERVLAAMGAQVPWAMEGAAPAAPGAQPVAVGQAAQQEPGQQRQRNPIHVTAGGLQEGATGFAPPGRKQFGLPEGMPEALPPVIAQLADEVRRVQAFLGMNPAAIGPAAAAAAAGPEAARQVAVAPGEGRSAGVEPWGSPGREPRQPGQEVKNLGEVVRDVDTNNRRMAQLEEALRAAGIPIPPTLPAGVSTVAVSGAPPEQAGRQRNPINVTAGGLQEGATGFAAPGRKLLPALEGLPEPAQVELARMADDMRRLQAFLGMNPAGVVPAAAVAAGPEAARQVAVAPGESRSAGVEPWGSPGREPRQPGQEVKNLGEVVRETDNNNRRIAVLEEALRAAGIPIPPTLPSGVSTVAVSGAPPDQAGRQRNPINVTAGGLQEGATGFAAPGRRPLALEGLPEPTQVELQRLTDDVRRMQAFMGMNPAGVVPAAAVAAGPEAARQVAVAPGEGRSAGVEPWGSPGREPRQPGQDVKNLGEVVRDVDTNNRRMAQLEEALRAAGIPIPPPQPAAAMAVSGASTEQAGRQRNPINVTAGGLQEGATGFAAPGRKLMALEGLPEPTQVELQRLADDMRRMQAFLGMNPAGVVPAAAVAAGPEAARQVAVAPGEGRSAGVEPWGSPGREPRQPGQEVKNLGEVVRDVDANNRRMAQLEEALRAAGIPIPPPQPAPAMGVSGALPEQAGRQRNPINVTAGGLQEGNTGFAAPGRKLMTLEGLPEPTQVELQRMADDLKRVQAFLGMNPTGVAPVVASPEAARQVAVAPGESRSAGVEPWGSPGREPRQPGQEVKNLGEVVRDVETNNRRMAQLEEALRAAGIPIPPPQPAAAMGVSGAPPEQAGRQRNPINVTAGGLQEGTTGFAAPGRKLMALEGLPEPTQVELARMADDMRRIQAFLGMNPAGVVPAAAAGPEAARQVAVSPGEGRSAGVEPWGSPGREPRQPGQEVKNLGEVVRDVDTNNRRMAQLEEALRAAGIPIPPPQPAAAMGVSGAPPEQAGRQRNPINVTAGSLQEGSTGFAAPGRKPMALEGLPEPTQVELQRMADDLKRVQAFLGMNPTGVAPVAAAGPEAARQVAVAPGEGRSAGVEPWGSPGREPRQPGQEVKNLGDIVKDVDEAKQRVRQLEEALRSAGVPLPPPGAAAAVEPQQPQQPPGGPRGRNPIAVSSGLVPTEGATGFAAPKRAPGAEAPPELLPARLEALSDDVKRVKAFLGMQDSAAGPAASAAGPDGAGGAGAAAATDKGPWAGPGRDKAGGGGEGVAKELEDVKQQLNDLDRALRGAGMGYMLPKEAPGGPTAVQRQPEPADKQRGGVAVTAGGLQRPADAAGFPPLTRKDGLPPIQNPSFVDANDYGQLKDDVDRLKAFLGMETAKDPKAPAAAAVPVAAGVAAAAGNEPWANKSLREQADEAEKAIKDMGGEMDRLRNKVADMEEALRSLGGPDRPQQTGAASADVKGGGPGTPAGRNRNPIAVSPGLAETDAAKGFAPPDRKQTVPVPEGIVDPVVVDGEDYRQLKKAMEELQSVVGQQGPPPADGKKGKTLKEDTDDIKKFVRAMGKDVGAMGNDMQALKKHLDDVEGAMNRALANLAAEMAKMKLTKEEEPDSPEPQQGRRKLEAAGDNMADTINAMAALNAAQQQQLARIGDDNRAEDIDALNEAMRQSENQLARLLAFLKQDVMDRFAVHEKTLIRMAKQIDFIQRMLKGDFDDQREAARDAGSSLTVSAADGSVVTASADGVVTAGAAAEAAAPAAEW</sequence>
<dbReference type="Proteomes" id="UP001165080">
    <property type="component" value="Unassembled WGS sequence"/>
</dbReference>
<feature type="compositionally biased region" description="Basic and acidic residues" evidence="2">
    <location>
        <begin position="2999"/>
        <end position="3032"/>
    </location>
</feature>
<dbReference type="EMBL" id="BRXU01000005">
    <property type="protein sequence ID" value="GLC51910.1"/>
    <property type="molecule type" value="Genomic_DNA"/>
</dbReference>
<reference evidence="3 4" key="1">
    <citation type="journal article" date="2023" name="Commun. Biol.">
        <title>Reorganization of the ancestral sex-determining regions during the evolution of trioecy in Pleodorina starrii.</title>
        <authorList>
            <person name="Takahashi K."/>
            <person name="Suzuki S."/>
            <person name="Kawai-Toyooka H."/>
            <person name="Yamamoto K."/>
            <person name="Hamaji T."/>
            <person name="Ootsuki R."/>
            <person name="Yamaguchi H."/>
            <person name="Kawachi M."/>
            <person name="Higashiyama T."/>
            <person name="Nozaki H."/>
        </authorList>
    </citation>
    <scope>NUCLEOTIDE SEQUENCE [LARGE SCALE GENOMIC DNA]</scope>
    <source>
        <strain evidence="3 4">NIES-4479</strain>
    </source>
</reference>
<feature type="region of interest" description="Disordered" evidence="2">
    <location>
        <begin position="682"/>
        <end position="701"/>
    </location>
</feature>
<evidence type="ECO:0000313" key="4">
    <source>
        <dbReference type="Proteomes" id="UP001165080"/>
    </source>
</evidence>
<dbReference type="InterPro" id="IPR011992">
    <property type="entry name" value="EF-hand-dom_pair"/>
</dbReference>
<feature type="region of interest" description="Disordered" evidence="2">
    <location>
        <begin position="275"/>
        <end position="376"/>
    </location>
</feature>
<feature type="region of interest" description="Disordered" evidence="2">
    <location>
        <begin position="2818"/>
        <end position="2858"/>
    </location>
</feature>
<feature type="region of interest" description="Disordered" evidence="2">
    <location>
        <begin position="1539"/>
        <end position="1593"/>
    </location>
</feature>
<feature type="region of interest" description="Disordered" evidence="2">
    <location>
        <begin position="2053"/>
        <end position="2078"/>
    </location>
</feature>
<feature type="region of interest" description="Disordered" evidence="2">
    <location>
        <begin position="2730"/>
        <end position="2789"/>
    </location>
</feature>
<evidence type="ECO:0000256" key="1">
    <source>
        <dbReference type="SAM" id="Coils"/>
    </source>
</evidence>
<comment type="caution">
    <text evidence="3">The sequence shown here is derived from an EMBL/GenBank/DDBJ whole genome shotgun (WGS) entry which is preliminary data.</text>
</comment>
<name>A0A9W6BHK2_9CHLO</name>
<feature type="region of interest" description="Disordered" evidence="2">
    <location>
        <begin position="2367"/>
        <end position="2390"/>
    </location>
</feature>
<protein>
    <submittedName>
        <fullName evidence="3">Uncharacterized protein</fullName>
    </submittedName>
</protein>
<feature type="region of interest" description="Disordered" evidence="2">
    <location>
        <begin position="2997"/>
        <end position="3069"/>
    </location>
</feature>
<evidence type="ECO:0000313" key="3">
    <source>
        <dbReference type="EMBL" id="GLC51910.1"/>
    </source>
</evidence>
<feature type="region of interest" description="Disordered" evidence="2">
    <location>
        <begin position="2679"/>
        <end position="2710"/>
    </location>
</feature>
<feature type="region of interest" description="Disordered" evidence="2">
    <location>
        <begin position="567"/>
        <end position="591"/>
    </location>
</feature>
<feature type="region of interest" description="Disordered" evidence="2">
    <location>
        <begin position="1317"/>
        <end position="1346"/>
    </location>
</feature>
<feature type="region of interest" description="Disordered" evidence="2">
    <location>
        <begin position="896"/>
        <end position="920"/>
    </location>
</feature>
<keyword evidence="4" id="KW-1185">Reference proteome</keyword>
<feature type="region of interest" description="Disordered" evidence="2">
    <location>
        <begin position="1626"/>
        <end position="1652"/>
    </location>
</feature>
<feature type="compositionally biased region" description="Basic and acidic residues" evidence="2">
    <location>
        <begin position="275"/>
        <end position="287"/>
    </location>
</feature>
<feature type="region of interest" description="Disordered" evidence="2">
    <location>
        <begin position="2517"/>
        <end position="2546"/>
    </location>
</feature>